<organism evidence="7 8">
    <name type="scientific">Gracilibacillus xinjiangensis</name>
    <dbReference type="NCBI Taxonomy" id="1193282"/>
    <lineage>
        <taxon>Bacteria</taxon>
        <taxon>Bacillati</taxon>
        <taxon>Bacillota</taxon>
        <taxon>Bacilli</taxon>
        <taxon>Bacillales</taxon>
        <taxon>Bacillaceae</taxon>
        <taxon>Gracilibacillus</taxon>
    </lineage>
</organism>
<comment type="catalytic activity">
    <reaction evidence="2 4">
        <text>L-proline + NADP(+) = (S)-1-pyrroline-5-carboxylate + NADPH + 2 H(+)</text>
        <dbReference type="Rhea" id="RHEA:14109"/>
        <dbReference type="ChEBI" id="CHEBI:15378"/>
        <dbReference type="ChEBI" id="CHEBI:17388"/>
        <dbReference type="ChEBI" id="CHEBI:57783"/>
        <dbReference type="ChEBI" id="CHEBI:58349"/>
        <dbReference type="ChEBI" id="CHEBI:60039"/>
        <dbReference type="EC" id="1.5.1.2"/>
    </reaction>
</comment>
<keyword evidence="2 4" id="KW-0521">NADP</keyword>
<dbReference type="InterPro" id="IPR000304">
    <property type="entry name" value="Pyrroline-COOH_reductase"/>
</dbReference>
<dbReference type="SUPFAM" id="SSF51735">
    <property type="entry name" value="NAD(P)-binding Rossmann-fold domains"/>
    <property type="match status" value="1"/>
</dbReference>
<keyword evidence="2 4" id="KW-0028">Amino-acid biosynthesis</keyword>
<comment type="subcellular location">
    <subcellularLocation>
        <location evidence="2">Cytoplasm</location>
    </subcellularLocation>
</comment>
<dbReference type="Pfam" id="PF14748">
    <property type="entry name" value="P5CR_dimer"/>
    <property type="match status" value="1"/>
</dbReference>
<accession>A0ABV8WR22</accession>
<gene>
    <name evidence="2 7" type="primary">proC</name>
    <name evidence="7" type="ORF">ACFOY7_04440</name>
</gene>
<evidence type="ECO:0000256" key="1">
    <source>
        <dbReference type="ARBA" id="ARBA00005525"/>
    </source>
</evidence>
<name>A0ABV8WR22_9BACI</name>
<dbReference type="InterPro" id="IPR053790">
    <property type="entry name" value="P5CR-like_CS"/>
</dbReference>
<comment type="catalytic activity">
    <reaction evidence="2">
        <text>L-proline + NAD(+) = (S)-1-pyrroline-5-carboxylate + NADH + 2 H(+)</text>
        <dbReference type="Rhea" id="RHEA:14105"/>
        <dbReference type="ChEBI" id="CHEBI:15378"/>
        <dbReference type="ChEBI" id="CHEBI:17388"/>
        <dbReference type="ChEBI" id="CHEBI:57540"/>
        <dbReference type="ChEBI" id="CHEBI:57945"/>
        <dbReference type="ChEBI" id="CHEBI:60039"/>
        <dbReference type="EC" id="1.5.1.2"/>
    </reaction>
</comment>
<dbReference type="PANTHER" id="PTHR11645:SF49">
    <property type="entry name" value="PYRROLINE-5-CARBOXYLATE REDUCTASE 1"/>
    <property type="match status" value="1"/>
</dbReference>
<dbReference type="InterPro" id="IPR028939">
    <property type="entry name" value="P5C_Rdtase_cat_N"/>
</dbReference>
<comment type="caution">
    <text evidence="7">The sequence shown here is derived from an EMBL/GenBank/DDBJ whole genome shotgun (WGS) entry which is preliminary data.</text>
</comment>
<dbReference type="SUPFAM" id="SSF48179">
    <property type="entry name" value="6-phosphogluconate dehydrogenase C-terminal domain-like"/>
    <property type="match status" value="1"/>
</dbReference>
<evidence type="ECO:0000313" key="8">
    <source>
        <dbReference type="Proteomes" id="UP001595882"/>
    </source>
</evidence>
<dbReference type="HAMAP" id="MF_01925">
    <property type="entry name" value="P5C_reductase"/>
    <property type="match status" value="1"/>
</dbReference>
<proteinExistence type="inferred from homology"/>
<dbReference type="PROSITE" id="PS00521">
    <property type="entry name" value="P5CR"/>
    <property type="match status" value="1"/>
</dbReference>
<evidence type="ECO:0000259" key="6">
    <source>
        <dbReference type="Pfam" id="PF14748"/>
    </source>
</evidence>
<feature type="domain" description="Pyrroline-5-carboxylate reductase catalytic N-terminal" evidence="5">
    <location>
        <begin position="4"/>
        <end position="100"/>
    </location>
</feature>
<dbReference type="RefSeq" id="WP_390249798.1">
    <property type="nucleotide sequence ID" value="NZ_JBHSDT010000004.1"/>
</dbReference>
<dbReference type="InterPro" id="IPR029036">
    <property type="entry name" value="P5CR_dimer"/>
</dbReference>
<evidence type="ECO:0000256" key="3">
    <source>
        <dbReference type="NCBIfam" id="TIGR00112"/>
    </source>
</evidence>
<dbReference type="Proteomes" id="UP001595882">
    <property type="component" value="Unassembled WGS sequence"/>
</dbReference>
<evidence type="ECO:0000259" key="5">
    <source>
        <dbReference type="Pfam" id="PF03807"/>
    </source>
</evidence>
<dbReference type="InterPro" id="IPR008927">
    <property type="entry name" value="6-PGluconate_DH-like_C_sf"/>
</dbReference>
<dbReference type="Gene3D" id="3.40.50.720">
    <property type="entry name" value="NAD(P)-binding Rossmann-like Domain"/>
    <property type="match status" value="1"/>
</dbReference>
<evidence type="ECO:0000313" key="7">
    <source>
        <dbReference type="EMBL" id="MFC4402312.1"/>
    </source>
</evidence>
<comment type="similarity">
    <text evidence="1 2 4">Belongs to the pyrroline-5-carboxylate reductase family.</text>
</comment>
<reference evidence="8" key="1">
    <citation type="journal article" date="2019" name="Int. J. Syst. Evol. Microbiol.">
        <title>The Global Catalogue of Microorganisms (GCM) 10K type strain sequencing project: providing services to taxonomists for standard genome sequencing and annotation.</title>
        <authorList>
            <consortium name="The Broad Institute Genomics Platform"/>
            <consortium name="The Broad Institute Genome Sequencing Center for Infectious Disease"/>
            <person name="Wu L."/>
            <person name="Ma J."/>
        </authorList>
    </citation>
    <scope>NUCLEOTIDE SEQUENCE [LARGE SCALE GENOMIC DNA]</scope>
    <source>
        <strain evidence="8">CCUG 37865</strain>
    </source>
</reference>
<keyword evidence="2 4" id="KW-0560">Oxidoreductase</keyword>
<dbReference type="InterPro" id="IPR036291">
    <property type="entry name" value="NAD(P)-bd_dom_sf"/>
</dbReference>
<protein>
    <recommendedName>
        <fullName evidence="2 3">Pyrroline-5-carboxylate reductase</fullName>
        <shortName evidence="2">P5C reductase</shortName>
        <shortName evidence="2">P5CR</shortName>
        <ecNumber evidence="2 3">1.5.1.2</ecNumber>
    </recommendedName>
    <alternativeName>
        <fullName evidence="2">PCA reductase</fullName>
    </alternativeName>
</protein>
<dbReference type="EMBL" id="JBHSDT010000004">
    <property type="protein sequence ID" value="MFC4402312.1"/>
    <property type="molecule type" value="Genomic_DNA"/>
</dbReference>
<dbReference type="PIRSF" id="PIRSF000193">
    <property type="entry name" value="Pyrrol-5-carb_rd"/>
    <property type="match status" value="1"/>
</dbReference>
<sequence>MKQTITFLGAGSMAEAIIAGMTGNNVVPSQQITATNHSNEERLAELAGKYHIQITPNKQAAIEKSDVIILAMKPKDIKTATEEIRGWLSEEQVVISLLAGISTSFIEKQLDTNNPVIRVMPNTSATIGLSATTITGGRFAASDHLMLVETLMQSVGTTALIKEEEMDAFTALAGSAPAFYYYMVEAMEQFAAAKGLDIEVAKPLMTQTIKGVAEMLETSPDSPKVLREKITSPGGTTEAGLKALELHDFQEAVIACLHQATDKSAELRKNFEK</sequence>
<dbReference type="Gene3D" id="1.10.3730.10">
    <property type="entry name" value="ProC C-terminal domain-like"/>
    <property type="match status" value="1"/>
</dbReference>
<feature type="domain" description="Pyrroline-5-carboxylate reductase dimerisation" evidence="6">
    <location>
        <begin position="163"/>
        <end position="267"/>
    </location>
</feature>
<keyword evidence="2" id="KW-0963">Cytoplasm</keyword>
<keyword evidence="8" id="KW-1185">Reference proteome</keyword>
<dbReference type="Pfam" id="PF03807">
    <property type="entry name" value="F420_oxidored"/>
    <property type="match status" value="1"/>
</dbReference>
<comment type="function">
    <text evidence="2">Catalyzes the reduction of 1-pyrroline-5-carboxylate (PCA) to L-proline.</text>
</comment>
<keyword evidence="2 4" id="KW-0641">Proline biosynthesis</keyword>
<evidence type="ECO:0000256" key="4">
    <source>
        <dbReference type="RuleBase" id="RU003903"/>
    </source>
</evidence>
<comment type="pathway">
    <text evidence="2 4">Amino-acid biosynthesis; L-proline biosynthesis; L-proline from L-glutamate 5-semialdehyde: step 1/1.</text>
</comment>
<dbReference type="PANTHER" id="PTHR11645">
    <property type="entry name" value="PYRROLINE-5-CARBOXYLATE REDUCTASE"/>
    <property type="match status" value="1"/>
</dbReference>
<evidence type="ECO:0000256" key="2">
    <source>
        <dbReference type="HAMAP-Rule" id="MF_01925"/>
    </source>
</evidence>
<dbReference type="NCBIfam" id="TIGR00112">
    <property type="entry name" value="proC"/>
    <property type="match status" value="1"/>
</dbReference>
<dbReference type="GO" id="GO:0004735">
    <property type="term" value="F:pyrroline-5-carboxylate reductase activity"/>
    <property type="evidence" value="ECO:0007669"/>
    <property type="project" value="UniProtKB-EC"/>
</dbReference>
<dbReference type="EC" id="1.5.1.2" evidence="2 3"/>